<evidence type="ECO:0000256" key="2">
    <source>
        <dbReference type="PIRNR" id="PIRNR028983"/>
    </source>
</evidence>
<evidence type="ECO:0000313" key="4">
    <source>
        <dbReference type="EMBL" id="KAK9816526.1"/>
    </source>
</evidence>
<evidence type="ECO:0000256" key="3">
    <source>
        <dbReference type="SAM" id="MobiDB-lite"/>
    </source>
</evidence>
<name>A0AAW1Q6L1_9CHLO</name>
<comment type="caution">
    <text evidence="4">The sequence shown here is derived from an EMBL/GenBank/DDBJ whole genome shotgun (WGS) entry which is preliminary data.</text>
</comment>
<dbReference type="InterPro" id="IPR025602">
    <property type="entry name" value="BCP1_family"/>
</dbReference>
<feature type="compositionally biased region" description="Acidic residues" evidence="3">
    <location>
        <begin position="20"/>
        <end position="37"/>
    </location>
</feature>
<evidence type="ECO:0000313" key="5">
    <source>
        <dbReference type="Proteomes" id="UP001489004"/>
    </source>
</evidence>
<accession>A0AAW1Q6L1</accession>
<dbReference type="Pfam" id="PF13862">
    <property type="entry name" value="BCCIP"/>
    <property type="match status" value="1"/>
</dbReference>
<dbReference type="AlphaFoldDB" id="A0AAW1Q6L1"/>
<evidence type="ECO:0000256" key="1">
    <source>
        <dbReference type="ARBA" id="ARBA00006781"/>
    </source>
</evidence>
<feature type="compositionally biased region" description="Low complexity" evidence="3">
    <location>
        <begin position="1"/>
        <end position="19"/>
    </location>
</feature>
<dbReference type="Proteomes" id="UP001489004">
    <property type="component" value="Unassembled WGS sequence"/>
</dbReference>
<protein>
    <recommendedName>
        <fullName evidence="2">Protein BCCIP homolog</fullName>
    </recommendedName>
</protein>
<sequence>MKRAEPASSASRESTASSSSEDDYDQPSADSEQDVSDLEETVEVNLEFFDPQEKDFQGLRALLQTYLDGEPYNCSELVDAIIKQPRVGSVVKTDAGEAPLGVTSVLNLTWHAQLAALAEVKQYLLARCPDPQRSKLLLEAWSAPKTGLVVSERLINCPPELAPPLQQALFDEISWATEDEPSQALRDSFRFEQFILLSRVYADPAPRTDRGGSTKRQKCQPEIVYTRPEDQFFHAHCEWSYTFPVMGRPAARDELQQLRLVCAVKASKIATVRAELDRAVGNVANTANLHA</sequence>
<reference evidence="4 5" key="1">
    <citation type="journal article" date="2024" name="Nat. Commun.">
        <title>Phylogenomics reveals the evolutionary origins of lichenization in chlorophyte algae.</title>
        <authorList>
            <person name="Puginier C."/>
            <person name="Libourel C."/>
            <person name="Otte J."/>
            <person name="Skaloud P."/>
            <person name="Haon M."/>
            <person name="Grisel S."/>
            <person name="Petersen M."/>
            <person name="Berrin J.G."/>
            <person name="Delaux P.M."/>
            <person name="Dal Grande F."/>
            <person name="Keller J."/>
        </authorList>
    </citation>
    <scope>NUCLEOTIDE SEQUENCE [LARGE SCALE GENOMIC DNA]</scope>
    <source>
        <strain evidence="4 5">SAG 2043</strain>
    </source>
</reference>
<proteinExistence type="inferred from homology"/>
<dbReference type="GO" id="GO:0005634">
    <property type="term" value="C:nucleus"/>
    <property type="evidence" value="ECO:0007669"/>
    <property type="project" value="TreeGrafter"/>
</dbReference>
<dbReference type="PANTHER" id="PTHR13261">
    <property type="entry name" value="BRCA2 AND CDKN1A INTERACTING PROTEIN"/>
    <property type="match status" value="1"/>
</dbReference>
<dbReference type="EMBL" id="JALJOR010000005">
    <property type="protein sequence ID" value="KAK9816526.1"/>
    <property type="molecule type" value="Genomic_DNA"/>
</dbReference>
<feature type="region of interest" description="Disordered" evidence="3">
    <location>
        <begin position="1"/>
        <end position="37"/>
    </location>
</feature>
<keyword evidence="5" id="KW-1185">Reference proteome</keyword>
<dbReference type="PANTHER" id="PTHR13261:SF0">
    <property type="entry name" value="BRCA2 AND CDKN1A-INTERACTING PROTEIN"/>
    <property type="match status" value="1"/>
</dbReference>
<gene>
    <name evidence="4" type="ORF">WJX72_001568</name>
</gene>
<comment type="similarity">
    <text evidence="1 2">Belongs to the BCP1 family.</text>
</comment>
<organism evidence="4 5">
    <name type="scientific">[Myrmecia] bisecta</name>
    <dbReference type="NCBI Taxonomy" id="41462"/>
    <lineage>
        <taxon>Eukaryota</taxon>
        <taxon>Viridiplantae</taxon>
        <taxon>Chlorophyta</taxon>
        <taxon>core chlorophytes</taxon>
        <taxon>Trebouxiophyceae</taxon>
        <taxon>Trebouxiales</taxon>
        <taxon>Trebouxiaceae</taxon>
        <taxon>Myrmecia</taxon>
    </lineage>
</organism>
<dbReference type="PIRSF" id="PIRSF028983">
    <property type="entry name" value="BCP1"/>
    <property type="match status" value="1"/>
</dbReference>